<reference evidence="3" key="1">
    <citation type="submission" date="2020-05" db="EMBL/GenBank/DDBJ databases">
        <title>WGS assembly of Panicum virgatum.</title>
        <authorList>
            <person name="Lovell J.T."/>
            <person name="Jenkins J."/>
            <person name="Shu S."/>
            <person name="Juenger T.E."/>
            <person name="Schmutz J."/>
        </authorList>
    </citation>
    <scope>NUCLEOTIDE SEQUENCE</scope>
    <source>
        <strain evidence="3">AP13</strain>
    </source>
</reference>
<dbReference type="InterPro" id="IPR025398">
    <property type="entry name" value="DUF4371"/>
</dbReference>
<feature type="domain" description="TTF-type" evidence="2">
    <location>
        <begin position="137"/>
        <end position="234"/>
    </location>
</feature>
<dbReference type="Pfam" id="PF14291">
    <property type="entry name" value="DUF4371"/>
    <property type="match status" value="1"/>
</dbReference>
<dbReference type="InterPro" id="IPR055298">
    <property type="entry name" value="AtLOH3-like"/>
</dbReference>
<comment type="caution">
    <text evidence="3">The sequence shown here is derived from an EMBL/GenBank/DDBJ whole genome shotgun (WGS) entry which is preliminary data.</text>
</comment>
<sequence length="839" mass="96402">MKKKHVSIVALWEKAAKAKKTASTSTPNAVEIESNESNVQLALVPLPAQNDGEKNGEAPQPDRGSPTPIVEETASDEEAEMSEIRVDLEALEHDPGKRIPISRYDVNDRDSVRRRYIELGPCQPKNHDFKYRDIGGHPRRFCPVWFKENKWLEYSVEKGAAFCFICYLFKDRIKCPGGDTFVNGGWRNWNLKSRLKKHIGGVTSAHAEAQEKYDRFTTPRTSIRESFASNTTEYKALYVLRLTWTLKCLRFLLHQGLAFRGHDESEQSLNKGNFLELLNWLAGNFDEVDKVVLRNAPQNCKMTCHEIQHELIKCCAQETTKLVIEELGGQHFAILADESADVYQNEQLAVCLRYVDKKGRAVVRFLGIAHVEDTSALTLKAAVEHMLMKYNLTLAMVRGQGYDGASNMKGNANGLKKLIMDESPYAYYVHCFAHQLQLTLVAVAKESGDCTWFFGQLGILLNVLSNSCKKMRMLRMAQAEELIDALELEEVETGRGLNQEMGLGRPCDTRWGSHYKTVMHVISMYPAIRRVLVKIGKEYTTAEAQAAMTMLTSFRSFEFVFMAHLMQEIFGYTEDLSRALQKKDQDIVNAMKLVDLTKFHLQCLREEEGWNGFLERVTSFCVKYNIKVVDMEGPYYPVGRPKRGFYNGAMNYHRFHVDMFVSVIDRQLRELNDRFDEVNTELLSCMAAFSPLNSFAAYDQVKLVTLATKFYPKDFTTEELSKLPWQLTMYISHVRRDERFKNLKNLCELSVKLVETEKDDQYHVVYKLLKLVLILPVATASVERVFSTMNFVKNKQRNKMGDQYLNNCLVTFIEREFFSQVKDQDIINLFQQGDRRVIL</sequence>
<feature type="region of interest" description="Disordered" evidence="1">
    <location>
        <begin position="44"/>
        <end position="78"/>
    </location>
</feature>
<evidence type="ECO:0000313" key="3">
    <source>
        <dbReference type="EMBL" id="KAG2619410.1"/>
    </source>
</evidence>
<dbReference type="SMART" id="SM00597">
    <property type="entry name" value="ZnF_TTF"/>
    <property type="match status" value="1"/>
</dbReference>
<keyword evidence="4" id="KW-1185">Reference proteome</keyword>
<evidence type="ECO:0000259" key="2">
    <source>
        <dbReference type="SMART" id="SM00597"/>
    </source>
</evidence>
<dbReference type="InterPro" id="IPR012337">
    <property type="entry name" value="RNaseH-like_sf"/>
</dbReference>
<dbReference type="PANTHER" id="PTHR11697:SF230">
    <property type="entry name" value="ZINC FINGER, MYM DOMAIN CONTAINING 1"/>
    <property type="match status" value="1"/>
</dbReference>
<accession>A0A8T0U9C7</accession>
<evidence type="ECO:0000313" key="4">
    <source>
        <dbReference type="Proteomes" id="UP000823388"/>
    </source>
</evidence>
<dbReference type="PANTHER" id="PTHR11697">
    <property type="entry name" value="GENERAL TRANSCRIPTION FACTOR 2-RELATED ZINC FINGER PROTEIN"/>
    <property type="match status" value="1"/>
</dbReference>
<dbReference type="SUPFAM" id="SSF53098">
    <property type="entry name" value="Ribonuclease H-like"/>
    <property type="match status" value="1"/>
</dbReference>
<name>A0A8T0U9C7_PANVG</name>
<evidence type="ECO:0000256" key="1">
    <source>
        <dbReference type="SAM" id="MobiDB-lite"/>
    </source>
</evidence>
<protein>
    <recommendedName>
        <fullName evidence="2">TTF-type domain-containing protein</fullName>
    </recommendedName>
</protein>
<dbReference type="EMBL" id="CM029042">
    <property type="protein sequence ID" value="KAG2619410.1"/>
    <property type="molecule type" value="Genomic_DNA"/>
</dbReference>
<dbReference type="GO" id="GO:0046983">
    <property type="term" value="F:protein dimerization activity"/>
    <property type="evidence" value="ECO:0007669"/>
    <property type="project" value="InterPro"/>
</dbReference>
<proteinExistence type="predicted"/>
<dbReference type="InterPro" id="IPR006580">
    <property type="entry name" value="Znf_TTF"/>
</dbReference>
<dbReference type="Pfam" id="PF05699">
    <property type="entry name" value="Dimer_Tnp_hAT"/>
    <property type="match status" value="1"/>
</dbReference>
<dbReference type="InterPro" id="IPR008906">
    <property type="entry name" value="HATC_C_dom"/>
</dbReference>
<dbReference type="AlphaFoldDB" id="A0A8T0U9C7"/>
<dbReference type="OrthoDB" id="632749at2759"/>
<dbReference type="Proteomes" id="UP000823388">
    <property type="component" value="Chromosome 3N"/>
</dbReference>
<gene>
    <name evidence="3" type="ORF">PVAP13_3NG076919</name>
</gene>
<organism evidence="3 4">
    <name type="scientific">Panicum virgatum</name>
    <name type="common">Blackwell switchgrass</name>
    <dbReference type="NCBI Taxonomy" id="38727"/>
    <lineage>
        <taxon>Eukaryota</taxon>
        <taxon>Viridiplantae</taxon>
        <taxon>Streptophyta</taxon>
        <taxon>Embryophyta</taxon>
        <taxon>Tracheophyta</taxon>
        <taxon>Spermatophyta</taxon>
        <taxon>Magnoliopsida</taxon>
        <taxon>Liliopsida</taxon>
        <taxon>Poales</taxon>
        <taxon>Poaceae</taxon>
        <taxon>PACMAD clade</taxon>
        <taxon>Panicoideae</taxon>
        <taxon>Panicodae</taxon>
        <taxon>Paniceae</taxon>
        <taxon>Panicinae</taxon>
        <taxon>Panicum</taxon>
        <taxon>Panicum sect. Hiantes</taxon>
    </lineage>
</organism>